<evidence type="ECO:0000256" key="3">
    <source>
        <dbReference type="SAM" id="SignalP"/>
    </source>
</evidence>
<organism evidence="4 5">
    <name type="scientific">Cohnella xylanilytica</name>
    <dbReference type="NCBI Taxonomy" id="557555"/>
    <lineage>
        <taxon>Bacteria</taxon>
        <taxon>Bacillati</taxon>
        <taxon>Bacillota</taxon>
        <taxon>Bacilli</taxon>
        <taxon>Bacillales</taxon>
        <taxon>Paenibacillaceae</taxon>
        <taxon>Cohnella</taxon>
    </lineage>
</organism>
<dbReference type="Gene3D" id="3.40.190.10">
    <property type="entry name" value="Periplasmic binding protein-like II"/>
    <property type="match status" value="2"/>
</dbReference>
<accession>A0A841U4T6</accession>
<evidence type="ECO:0000313" key="5">
    <source>
        <dbReference type="Proteomes" id="UP000553776"/>
    </source>
</evidence>
<feature type="signal peptide" evidence="3">
    <location>
        <begin position="1"/>
        <end position="19"/>
    </location>
</feature>
<dbReference type="PANTHER" id="PTHR43649">
    <property type="entry name" value="ARABINOSE-BINDING PROTEIN-RELATED"/>
    <property type="match status" value="1"/>
</dbReference>
<keyword evidence="5" id="KW-1185">Reference proteome</keyword>
<evidence type="ECO:0000313" key="4">
    <source>
        <dbReference type="EMBL" id="MBB6694799.1"/>
    </source>
</evidence>
<dbReference type="Proteomes" id="UP000553776">
    <property type="component" value="Unassembled WGS sequence"/>
</dbReference>
<keyword evidence="3" id="KW-0732">Signal</keyword>
<dbReference type="Pfam" id="PF01547">
    <property type="entry name" value="SBP_bac_1"/>
    <property type="match status" value="1"/>
</dbReference>
<sequence>MIKPLRALAAAVALVPVLASCSAGGIGLEGGKTIVSDKARVIRYVTSDLEFMQPRLISDRAREYEKSHPDVKYEFENVGTSDLLQKIQLLAASNDLPDLFAYESGRPLERLSDNGYVLDVEKAFAEIGLGDELNPAAVKLLKSMTRSQGLYALPLEINVEGFWYNKKLFAKYGVKEPKTWDELLQAAERFRTAGVQPFALAGAQKWPITRLINGYVIRVYGYDAMQKVDRGELRLTDPGFVEAASVVQKMALRGYFGDHVNTTDMEEAVNRFLQGQAAMYYTGSWSLRDFNDPAKNRIGTEQIGLFNIPLVAGGKGTTDDWLLNAGLTTSFSAASYDDTMKKWVKAVFEDYGDRAMKEKGVISGFKVDRMPASLPSLTQLAQTTIESVKNGALWFEALFDTDAQAVAWDNAQLLVMNADYTPRMYMEELQAAIDRQQKEEE</sequence>
<dbReference type="EMBL" id="JACJVR010000104">
    <property type="protein sequence ID" value="MBB6694799.1"/>
    <property type="molecule type" value="Genomic_DNA"/>
</dbReference>
<dbReference type="PROSITE" id="PS51257">
    <property type="entry name" value="PROKAR_LIPOPROTEIN"/>
    <property type="match status" value="1"/>
</dbReference>
<gene>
    <name evidence="4" type="ORF">H7B90_25715</name>
</gene>
<evidence type="ECO:0000256" key="1">
    <source>
        <dbReference type="ARBA" id="ARBA00008520"/>
    </source>
</evidence>
<dbReference type="InterPro" id="IPR050490">
    <property type="entry name" value="Bact_solute-bd_prot1"/>
</dbReference>
<evidence type="ECO:0000256" key="2">
    <source>
        <dbReference type="ARBA" id="ARBA00022448"/>
    </source>
</evidence>
<dbReference type="PANTHER" id="PTHR43649:SF29">
    <property type="entry name" value="OSMOPROTECTIVE COMPOUNDS-BINDING PROTEIN GGTB"/>
    <property type="match status" value="1"/>
</dbReference>
<dbReference type="RefSeq" id="WP_185138763.1">
    <property type="nucleotide sequence ID" value="NZ_JACJVR010000104.1"/>
</dbReference>
<comment type="caution">
    <text evidence="4">The sequence shown here is derived from an EMBL/GenBank/DDBJ whole genome shotgun (WGS) entry which is preliminary data.</text>
</comment>
<reference evidence="4 5" key="1">
    <citation type="submission" date="2020-08" db="EMBL/GenBank/DDBJ databases">
        <title>Cohnella phylogeny.</title>
        <authorList>
            <person name="Dunlap C."/>
        </authorList>
    </citation>
    <scope>NUCLEOTIDE SEQUENCE [LARGE SCALE GENOMIC DNA]</scope>
    <source>
        <strain evidence="4 5">DSM 25239</strain>
    </source>
</reference>
<dbReference type="InterPro" id="IPR006059">
    <property type="entry name" value="SBP"/>
</dbReference>
<dbReference type="AlphaFoldDB" id="A0A841U4T6"/>
<comment type="similarity">
    <text evidence="1">Belongs to the bacterial solute-binding protein 1 family.</text>
</comment>
<feature type="chain" id="PRO_5032654059" evidence="3">
    <location>
        <begin position="20"/>
        <end position="441"/>
    </location>
</feature>
<protein>
    <submittedName>
        <fullName evidence="4">Extracellular solute-binding protein</fullName>
    </submittedName>
</protein>
<proteinExistence type="inferred from homology"/>
<dbReference type="SUPFAM" id="SSF53850">
    <property type="entry name" value="Periplasmic binding protein-like II"/>
    <property type="match status" value="1"/>
</dbReference>
<keyword evidence="2" id="KW-0813">Transport</keyword>
<name>A0A841U4T6_9BACL</name>